<keyword evidence="3" id="KW-1185">Reference proteome</keyword>
<dbReference type="EMBL" id="JAEKPD010000005">
    <property type="protein sequence ID" value="MBJ3762322.1"/>
    <property type="molecule type" value="Genomic_DNA"/>
</dbReference>
<evidence type="ECO:0000313" key="2">
    <source>
        <dbReference type="EMBL" id="MBJ3762322.1"/>
    </source>
</evidence>
<evidence type="ECO:0000313" key="3">
    <source>
        <dbReference type="Proteomes" id="UP000642488"/>
    </source>
</evidence>
<feature type="transmembrane region" description="Helical" evidence="1">
    <location>
        <begin position="32"/>
        <end position="54"/>
    </location>
</feature>
<protein>
    <submittedName>
        <fullName evidence="2">Uncharacterized protein</fullName>
    </submittedName>
</protein>
<keyword evidence="1" id="KW-0812">Transmembrane</keyword>
<feature type="transmembrane region" description="Helical" evidence="1">
    <location>
        <begin position="66"/>
        <end position="86"/>
    </location>
</feature>
<gene>
    <name evidence="2" type="ORF">ILP92_06155</name>
</gene>
<evidence type="ECO:0000256" key="1">
    <source>
        <dbReference type="SAM" id="Phobius"/>
    </source>
</evidence>
<organism evidence="2 3">
    <name type="scientific">Palleronia pontilimi</name>
    <dbReference type="NCBI Taxonomy" id="1964209"/>
    <lineage>
        <taxon>Bacteria</taxon>
        <taxon>Pseudomonadati</taxon>
        <taxon>Pseudomonadota</taxon>
        <taxon>Alphaproteobacteria</taxon>
        <taxon>Rhodobacterales</taxon>
        <taxon>Roseobacteraceae</taxon>
        <taxon>Palleronia</taxon>
    </lineage>
</organism>
<dbReference type="Proteomes" id="UP000642488">
    <property type="component" value="Unassembled WGS sequence"/>
</dbReference>
<reference evidence="2" key="1">
    <citation type="submission" date="2020-12" db="EMBL/GenBank/DDBJ databases">
        <title>Bacterial taxonomy.</title>
        <authorList>
            <person name="Pan X."/>
        </authorList>
    </citation>
    <scope>NUCLEOTIDE SEQUENCE</scope>
    <source>
        <strain evidence="2">KCTC 52957</strain>
    </source>
</reference>
<proteinExistence type="predicted"/>
<sequence length="97" mass="10262">MNVLWDIALPVAGMAALGVAAPYLWARLLPEGVGGLVANFALSVVTCAAAAGLWRFGLSAPGWGAMLRWEAMTAIIWGPCVLLAVAQQPGRWKDVTW</sequence>
<accession>A0A934ID88</accession>
<feature type="transmembrane region" description="Helical" evidence="1">
    <location>
        <begin position="7"/>
        <end position="26"/>
    </location>
</feature>
<dbReference type="RefSeq" id="WP_198915488.1">
    <property type="nucleotide sequence ID" value="NZ_JAEKPD010000005.1"/>
</dbReference>
<keyword evidence="1" id="KW-1133">Transmembrane helix</keyword>
<keyword evidence="1" id="KW-0472">Membrane</keyword>
<name>A0A934ID88_9RHOB</name>
<comment type="caution">
    <text evidence="2">The sequence shown here is derived from an EMBL/GenBank/DDBJ whole genome shotgun (WGS) entry which is preliminary data.</text>
</comment>
<dbReference type="AlphaFoldDB" id="A0A934ID88"/>